<dbReference type="Gene3D" id="2.130.10.10">
    <property type="entry name" value="YVTN repeat-like/Quinoprotein amine dehydrogenase"/>
    <property type="match status" value="1"/>
</dbReference>
<organism evidence="3 4">
    <name type="scientific">Nitratireductor thuwali</name>
    <dbReference type="NCBI Taxonomy" id="2267699"/>
    <lineage>
        <taxon>Bacteria</taxon>
        <taxon>Pseudomonadati</taxon>
        <taxon>Pseudomonadota</taxon>
        <taxon>Alphaproteobacteria</taxon>
        <taxon>Hyphomicrobiales</taxon>
        <taxon>Phyllobacteriaceae</taxon>
        <taxon>Nitratireductor</taxon>
    </lineage>
</organism>
<protein>
    <submittedName>
        <fullName evidence="3">6-phosphogluconolactonase</fullName>
        <ecNumber evidence="3">3.1.1.31</ecNumber>
    </submittedName>
</protein>
<accession>A0ABY5MGC7</accession>
<name>A0ABY5MGC7_9HYPH</name>
<keyword evidence="2" id="KW-0313">Glucose metabolism</keyword>
<evidence type="ECO:0000256" key="1">
    <source>
        <dbReference type="ARBA" id="ARBA00005564"/>
    </source>
</evidence>
<keyword evidence="2" id="KW-0119">Carbohydrate metabolism</keyword>
<evidence type="ECO:0000313" key="3">
    <source>
        <dbReference type="EMBL" id="UUP16457.1"/>
    </source>
</evidence>
<dbReference type="RefSeq" id="WP_338528876.1">
    <property type="nucleotide sequence ID" value="NZ_CP030941.1"/>
</dbReference>
<dbReference type="Proteomes" id="UP001342418">
    <property type="component" value="Chromosome"/>
</dbReference>
<dbReference type="InterPro" id="IPR015943">
    <property type="entry name" value="WD40/YVTN_repeat-like_dom_sf"/>
</dbReference>
<keyword evidence="3" id="KW-0378">Hydrolase</keyword>
<reference evidence="3 4" key="1">
    <citation type="submission" date="2018-07" db="EMBL/GenBank/DDBJ databases">
        <title>Genome sequence of Nitratireductor thuwali#1536.</title>
        <authorList>
            <person name="Michoud G."/>
            <person name="Merlino G."/>
            <person name="Sefrji F.O."/>
            <person name="Daffonchio D."/>
        </authorList>
    </citation>
    <scope>NUCLEOTIDE SEQUENCE [LARGE SCALE GENOMIC DNA]</scope>
    <source>
        <strain evidence="4">Nit1536</strain>
    </source>
</reference>
<dbReference type="EMBL" id="CP030941">
    <property type="protein sequence ID" value="UUP16457.1"/>
    <property type="molecule type" value="Genomic_DNA"/>
</dbReference>
<dbReference type="EC" id="3.1.1.31" evidence="3"/>
<dbReference type="Pfam" id="PF10282">
    <property type="entry name" value="Lactonase"/>
    <property type="match status" value="1"/>
</dbReference>
<proteinExistence type="inferred from homology"/>
<gene>
    <name evidence="3" type="primary">pgl_1</name>
    <name evidence="3" type="ORF">NTH_00904</name>
</gene>
<comment type="similarity">
    <text evidence="1">Belongs to the cycloisomerase 2 family.</text>
</comment>
<dbReference type="InterPro" id="IPR019405">
    <property type="entry name" value="Lactonase_7-beta_prop"/>
</dbReference>
<sequence>MHPTDSTRPHGKNLLVLALAGEGALALCELDTATGALALLEKVCLPGAEGGCGGMPLATNRKGDRFYAAWRGEEPRLFSFELDSHALRLKFLSEASLPASMCYAMLSSCGRRLLTSSYTGSTIAISPVDGEGRAGEPLMVEEAMHAHCLVEAPNGLVYATSLRGDFIQIYAFDEARSSLRPIARRAVPAGSGPRHIVFSADGKSGYLLSEFSGTLTLFDVGPETGLLTPRQSVDLLPEGEKAWAAELRLSPGERFLYASERKTSQVFGYRLGGSREMQLVCAEPAPECPRAFGFDASGRHLIALGEKSGEARTYRVGQDGALDPVAQLQVGPSPSWVLAAAL</sequence>
<dbReference type="InterPro" id="IPR050282">
    <property type="entry name" value="Cycloisomerase_2"/>
</dbReference>
<evidence type="ECO:0000256" key="2">
    <source>
        <dbReference type="ARBA" id="ARBA00022526"/>
    </source>
</evidence>
<dbReference type="PANTHER" id="PTHR30344">
    <property type="entry name" value="6-PHOSPHOGLUCONOLACTONASE-RELATED"/>
    <property type="match status" value="1"/>
</dbReference>
<dbReference type="GO" id="GO:0017057">
    <property type="term" value="F:6-phosphogluconolactonase activity"/>
    <property type="evidence" value="ECO:0007669"/>
    <property type="project" value="UniProtKB-EC"/>
</dbReference>
<evidence type="ECO:0000313" key="4">
    <source>
        <dbReference type="Proteomes" id="UP001342418"/>
    </source>
</evidence>
<dbReference type="SUPFAM" id="SSF50974">
    <property type="entry name" value="Nitrous oxide reductase, N-terminal domain"/>
    <property type="match status" value="1"/>
</dbReference>
<dbReference type="InterPro" id="IPR011045">
    <property type="entry name" value="N2O_reductase_N"/>
</dbReference>
<keyword evidence="4" id="KW-1185">Reference proteome</keyword>
<dbReference type="PANTHER" id="PTHR30344:SF1">
    <property type="entry name" value="6-PHOSPHOGLUCONOLACTONASE"/>
    <property type="match status" value="1"/>
</dbReference>